<dbReference type="GO" id="GO:0005484">
    <property type="term" value="F:SNAP receptor activity"/>
    <property type="evidence" value="ECO:0007669"/>
    <property type="project" value="InterPro"/>
</dbReference>
<feature type="domain" description="T-SNARE coiled-coil homology" evidence="4">
    <location>
        <begin position="207"/>
        <end position="269"/>
    </location>
</feature>
<dbReference type="CDD" id="cd00179">
    <property type="entry name" value="SynN"/>
    <property type="match status" value="1"/>
</dbReference>
<reference evidence="5" key="1">
    <citation type="submission" date="2025-08" db="UniProtKB">
        <authorList>
            <consortium name="Ensembl"/>
        </authorList>
    </citation>
    <scope>IDENTIFICATION</scope>
</reference>
<dbReference type="InterPro" id="IPR006012">
    <property type="entry name" value="Syntaxin/epimorphin_CS"/>
</dbReference>
<dbReference type="Proteomes" id="UP000261540">
    <property type="component" value="Unplaced"/>
</dbReference>
<evidence type="ECO:0000256" key="2">
    <source>
        <dbReference type="ARBA" id="ARBA00023054"/>
    </source>
</evidence>
<evidence type="ECO:0000313" key="5">
    <source>
        <dbReference type="Ensembl" id="ENSPKIP00000034810.1"/>
    </source>
</evidence>
<dbReference type="Pfam" id="PF00804">
    <property type="entry name" value="Syntaxin"/>
    <property type="match status" value="1"/>
</dbReference>
<dbReference type="InterPro" id="IPR045242">
    <property type="entry name" value="Syntaxin"/>
</dbReference>
<organism evidence="5 6">
    <name type="scientific">Paramormyrops kingsleyae</name>
    <dbReference type="NCBI Taxonomy" id="1676925"/>
    <lineage>
        <taxon>Eukaryota</taxon>
        <taxon>Metazoa</taxon>
        <taxon>Chordata</taxon>
        <taxon>Craniata</taxon>
        <taxon>Vertebrata</taxon>
        <taxon>Euteleostomi</taxon>
        <taxon>Actinopterygii</taxon>
        <taxon>Neopterygii</taxon>
        <taxon>Teleostei</taxon>
        <taxon>Osteoglossocephala</taxon>
        <taxon>Osteoglossomorpha</taxon>
        <taxon>Osteoglossiformes</taxon>
        <taxon>Mormyridae</taxon>
        <taxon>Paramormyrops</taxon>
    </lineage>
</organism>
<dbReference type="SUPFAM" id="SSF47661">
    <property type="entry name" value="t-snare proteins"/>
    <property type="match status" value="1"/>
</dbReference>
<dbReference type="GO" id="GO:0008021">
    <property type="term" value="C:synaptic vesicle"/>
    <property type="evidence" value="ECO:0007669"/>
    <property type="project" value="TreeGrafter"/>
</dbReference>
<keyword evidence="2" id="KW-0175">Coiled coil</keyword>
<dbReference type="SMART" id="SM00503">
    <property type="entry name" value="SynN"/>
    <property type="match status" value="1"/>
</dbReference>
<dbReference type="GO" id="GO:0048278">
    <property type="term" value="P:vesicle docking"/>
    <property type="evidence" value="ECO:0007669"/>
    <property type="project" value="TreeGrafter"/>
</dbReference>
<dbReference type="PANTHER" id="PTHR19957:SF30">
    <property type="entry name" value="SYNTAXIN-11"/>
    <property type="match status" value="1"/>
</dbReference>
<name>A0A3B3SWQ2_9TELE</name>
<dbReference type="GO" id="GO:0031201">
    <property type="term" value="C:SNARE complex"/>
    <property type="evidence" value="ECO:0007669"/>
    <property type="project" value="TreeGrafter"/>
</dbReference>
<accession>A0A3B3SWQ2</accession>
<dbReference type="PROSITE" id="PS00914">
    <property type="entry name" value="SYNTAXIN"/>
    <property type="match status" value="1"/>
</dbReference>
<comment type="similarity">
    <text evidence="1 3">Belongs to the syntaxin family.</text>
</comment>
<evidence type="ECO:0000256" key="1">
    <source>
        <dbReference type="ARBA" id="ARBA00009063"/>
    </source>
</evidence>
<dbReference type="InterPro" id="IPR010989">
    <property type="entry name" value="SNARE"/>
</dbReference>
<evidence type="ECO:0000256" key="3">
    <source>
        <dbReference type="RuleBase" id="RU003858"/>
    </source>
</evidence>
<evidence type="ECO:0000259" key="4">
    <source>
        <dbReference type="PROSITE" id="PS50192"/>
    </source>
</evidence>
<keyword evidence="6" id="KW-1185">Reference proteome</keyword>
<dbReference type="GO" id="GO:0006886">
    <property type="term" value="P:intracellular protein transport"/>
    <property type="evidence" value="ECO:0007669"/>
    <property type="project" value="InterPro"/>
</dbReference>
<dbReference type="AlphaFoldDB" id="A0A3B3SWQ2"/>
<proteinExistence type="inferred from homology"/>
<dbReference type="InterPro" id="IPR000727">
    <property type="entry name" value="T_SNARE_dom"/>
</dbReference>
<dbReference type="PANTHER" id="PTHR19957">
    <property type="entry name" value="SYNTAXIN"/>
    <property type="match status" value="1"/>
</dbReference>
<protein>
    <submittedName>
        <fullName evidence="5">Syntaxin 11</fullName>
    </submittedName>
</protein>
<dbReference type="STRING" id="1676925.ENSPKIP00000034810"/>
<dbReference type="InterPro" id="IPR006011">
    <property type="entry name" value="Syntaxin_N"/>
</dbReference>
<dbReference type="GeneTree" id="ENSGT01050000244948"/>
<reference evidence="5" key="2">
    <citation type="submission" date="2025-09" db="UniProtKB">
        <authorList>
            <consortium name="Ensembl"/>
        </authorList>
    </citation>
    <scope>IDENTIFICATION</scope>
</reference>
<dbReference type="PROSITE" id="PS50192">
    <property type="entry name" value="T_SNARE"/>
    <property type="match status" value="1"/>
</dbReference>
<sequence>MRDRLCELRRISPESSEWGEEEVYTFCMGPETLGQEAASFADKEDALKDVFEEVQSIQRDIGLLRMDAGRLAKQNGRFLTSFRRISSIKRGSNAIAQGIRVKGEALYRRLRRMDGLSQELEEKMGADSAVVRIARCQYASLTSSFREALLYYNWAEATLREHCKTRIQRQADILGQQVTGEQVDEMIETGKWSSFFSKGIWTSRSALVKMEDRHRELLDLESRLRDIRELFLQVALLVEEQGSFLENIEANILATQVAGTNANKALLRLPCTFTFWKHEQPVLCYGL</sequence>
<dbReference type="Gene3D" id="1.20.58.70">
    <property type="match status" value="1"/>
</dbReference>
<dbReference type="GO" id="GO:0000149">
    <property type="term" value="F:SNARE binding"/>
    <property type="evidence" value="ECO:0007669"/>
    <property type="project" value="TreeGrafter"/>
</dbReference>
<dbReference type="Ensembl" id="ENSPKIT00000015733.1">
    <property type="protein sequence ID" value="ENSPKIP00000034810.1"/>
    <property type="gene ID" value="ENSPKIG00000013988.1"/>
</dbReference>
<dbReference type="SMART" id="SM00397">
    <property type="entry name" value="t_SNARE"/>
    <property type="match status" value="1"/>
</dbReference>
<dbReference type="GO" id="GO:0048787">
    <property type="term" value="C:presynaptic active zone membrane"/>
    <property type="evidence" value="ECO:0007669"/>
    <property type="project" value="TreeGrafter"/>
</dbReference>
<dbReference type="GO" id="GO:0031629">
    <property type="term" value="P:synaptic vesicle fusion to presynaptic active zone membrane"/>
    <property type="evidence" value="ECO:0007669"/>
    <property type="project" value="TreeGrafter"/>
</dbReference>
<evidence type="ECO:0000313" key="6">
    <source>
        <dbReference type="Proteomes" id="UP000261540"/>
    </source>
</evidence>